<name>A0A0K2V402_LEPSM</name>
<organism evidence="1">
    <name type="scientific">Lepeophtheirus salmonis</name>
    <name type="common">Salmon louse</name>
    <name type="synonym">Caligus salmonis</name>
    <dbReference type="NCBI Taxonomy" id="72036"/>
    <lineage>
        <taxon>Eukaryota</taxon>
        <taxon>Metazoa</taxon>
        <taxon>Ecdysozoa</taxon>
        <taxon>Arthropoda</taxon>
        <taxon>Crustacea</taxon>
        <taxon>Multicrustacea</taxon>
        <taxon>Hexanauplia</taxon>
        <taxon>Copepoda</taxon>
        <taxon>Siphonostomatoida</taxon>
        <taxon>Caligidae</taxon>
        <taxon>Lepeophtheirus</taxon>
    </lineage>
</organism>
<sequence length="39" mass="4558">MPNIMLGKTAEDNLSQTYLCEKSFLRIVEIKTKKRNKLC</sequence>
<dbReference type="AlphaFoldDB" id="A0A0K2V402"/>
<dbReference type="EMBL" id="HACA01027335">
    <property type="protein sequence ID" value="CDW44696.1"/>
    <property type="molecule type" value="Transcribed_RNA"/>
</dbReference>
<accession>A0A0K2V402</accession>
<reference evidence="1" key="1">
    <citation type="submission" date="2014-05" db="EMBL/GenBank/DDBJ databases">
        <authorList>
            <person name="Chronopoulou M."/>
        </authorList>
    </citation>
    <scope>NUCLEOTIDE SEQUENCE</scope>
    <source>
        <tissue evidence="1">Whole organism</tissue>
    </source>
</reference>
<evidence type="ECO:0000313" key="1">
    <source>
        <dbReference type="EMBL" id="CDW44696.1"/>
    </source>
</evidence>
<protein>
    <submittedName>
        <fullName evidence="1">Protein ZBED8like [Haplochromis burtoni]</fullName>
    </submittedName>
</protein>
<proteinExistence type="predicted"/>